<keyword evidence="5" id="KW-0963">Cytoplasm</keyword>
<evidence type="ECO:0000313" key="11">
    <source>
        <dbReference type="EMBL" id="ELR15093.1"/>
    </source>
</evidence>
<name>L8GR32_ACACF</name>
<feature type="compositionally biased region" description="Acidic residues" evidence="7">
    <location>
        <begin position="127"/>
        <end position="143"/>
    </location>
</feature>
<evidence type="ECO:0000256" key="3">
    <source>
        <dbReference type="ARBA" id="ARBA00005823"/>
    </source>
</evidence>
<feature type="compositionally biased region" description="Basic and acidic residues" evidence="7">
    <location>
        <begin position="920"/>
        <end position="933"/>
    </location>
</feature>
<dbReference type="CDD" id="cd00030">
    <property type="entry name" value="C2"/>
    <property type="match status" value="1"/>
</dbReference>
<evidence type="ECO:0000256" key="5">
    <source>
        <dbReference type="ARBA" id="ARBA00022490"/>
    </source>
</evidence>
<dbReference type="InterPro" id="IPR057984">
    <property type="entry name" value="PATROL1_C"/>
</dbReference>
<feature type="domain" description="MHD2" evidence="10">
    <location>
        <begin position="1072"/>
        <end position="1188"/>
    </location>
</feature>
<dbReference type="SMART" id="SM00568">
    <property type="entry name" value="GRAM"/>
    <property type="match status" value="2"/>
</dbReference>
<feature type="region of interest" description="Disordered" evidence="7">
    <location>
        <begin position="919"/>
        <end position="944"/>
    </location>
</feature>
<dbReference type="Gene3D" id="1.10.357.50">
    <property type="match status" value="1"/>
</dbReference>
<feature type="region of interest" description="Disordered" evidence="7">
    <location>
        <begin position="626"/>
        <end position="657"/>
    </location>
</feature>
<dbReference type="KEGG" id="acan:ACA1_215640"/>
<evidence type="ECO:0000259" key="9">
    <source>
        <dbReference type="PROSITE" id="PS51258"/>
    </source>
</evidence>
<dbReference type="PROSITE" id="PS51259">
    <property type="entry name" value="MHD2"/>
    <property type="match status" value="1"/>
</dbReference>
<dbReference type="Pfam" id="PF25761">
    <property type="entry name" value="TPR_PATROL1"/>
    <property type="match status" value="1"/>
</dbReference>
<dbReference type="EMBL" id="KB008036">
    <property type="protein sequence ID" value="ELR15093.1"/>
    <property type="molecule type" value="Genomic_DNA"/>
</dbReference>
<comment type="similarity">
    <text evidence="3">Belongs to the unc-13 family.</text>
</comment>
<protein>
    <submittedName>
        <fullName evidence="11">GRAM domain containing protein</fullName>
    </submittedName>
</protein>
<evidence type="ECO:0000256" key="7">
    <source>
        <dbReference type="SAM" id="MobiDB-lite"/>
    </source>
</evidence>
<dbReference type="PANTHER" id="PTHR45999">
    <property type="entry name" value="UNC-13-4A, ISOFORM B"/>
    <property type="match status" value="1"/>
</dbReference>
<feature type="compositionally biased region" description="Polar residues" evidence="7">
    <location>
        <begin position="634"/>
        <end position="650"/>
    </location>
</feature>
<comment type="subcellular location">
    <subcellularLocation>
        <location evidence="1">Cytoplasm</location>
    </subcellularLocation>
    <subcellularLocation>
        <location evidence="2">Late endosome</location>
    </subcellularLocation>
</comment>
<dbReference type="GO" id="GO:0099503">
    <property type="term" value="C:secretory vesicle"/>
    <property type="evidence" value="ECO:0007669"/>
    <property type="project" value="TreeGrafter"/>
</dbReference>
<evidence type="ECO:0000256" key="1">
    <source>
        <dbReference type="ARBA" id="ARBA00004496"/>
    </source>
</evidence>
<dbReference type="GO" id="GO:0005770">
    <property type="term" value="C:late endosome"/>
    <property type="evidence" value="ECO:0007669"/>
    <property type="project" value="UniProtKB-SubCell"/>
</dbReference>
<dbReference type="SUPFAM" id="SSF49562">
    <property type="entry name" value="C2 domain (Calcium/lipid-binding domain, CaLB)"/>
    <property type="match status" value="1"/>
</dbReference>
<evidence type="ECO:0000256" key="2">
    <source>
        <dbReference type="ARBA" id="ARBA00004603"/>
    </source>
</evidence>
<dbReference type="InterPro" id="IPR014770">
    <property type="entry name" value="Munc13_1"/>
</dbReference>
<dbReference type="SMART" id="SM00239">
    <property type="entry name" value="C2"/>
    <property type="match status" value="1"/>
</dbReference>
<dbReference type="VEuPathDB" id="AmoebaDB:ACA1_215640"/>
<dbReference type="InterPro" id="IPR000008">
    <property type="entry name" value="C2_dom"/>
</dbReference>
<dbReference type="Gene3D" id="2.30.29.30">
    <property type="entry name" value="Pleckstrin-homology domain (PH domain)/Phosphotyrosine-binding domain (PTB)"/>
    <property type="match status" value="2"/>
</dbReference>
<accession>L8GR32</accession>
<dbReference type="GeneID" id="14915686"/>
<dbReference type="PANTHER" id="PTHR45999:SF4">
    <property type="entry name" value="UNC-13-4A, ISOFORM B"/>
    <property type="match status" value="1"/>
</dbReference>
<feature type="compositionally biased region" description="Basic and acidic residues" evidence="7">
    <location>
        <begin position="98"/>
        <end position="111"/>
    </location>
</feature>
<dbReference type="InterPro" id="IPR052095">
    <property type="entry name" value="UNC-13_domain"/>
</dbReference>
<dbReference type="InterPro" id="IPR035892">
    <property type="entry name" value="C2_domain_sf"/>
</dbReference>
<evidence type="ECO:0000256" key="6">
    <source>
        <dbReference type="ARBA" id="ARBA00022753"/>
    </source>
</evidence>
<feature type="region of interest" description="Disordered" evidence="7">
    <location>
        <begin position="87"/>
        <end position="143"/>
    </location>
</feature>
<dbReference type="Gene3D" id="1.20.58.1100">
    <property type="match status" value="1"/>
</dbReference>
<feature type="domain" description="C2" evidence="8">
    <location>
        <begin position="242"/>
        <end position="372"/>
    </location>
</feature>
<keyword evidence="6" id="KW-0967">Endosome</keyword>
<dbReference type="GO" id="GO:0006887">
    <property type="term" value="P:exocytosis"/>
    <property type="evidence" value="ECO:0007669"/>
    <property type="project" value="UniProtKB-KW"/>
</dbReference>
<organism evidence="11 12">
    <name type="scientific">Acanthamoeba castellanii (strain ATCC 30010 / Neff)</name>
    <dbReference type="NCBI Taxonomy" id="1257118"/>
    <lineage>
        <taxon>Eukaryota</taxon>
        <taxon>Amoebozoa</taxon>
        <taxon>Discosea</taxon>
        <taxon>Longamoebia</taxon>
        <taxon>Centramoebida</taxon>
        <taxon>Acanthamoebidae</taxon>
        <taxon>Acanthamoeba</taxon>
    </lineage>
</organism>
<dbReference type="Proteomes" id="UP000011083">
    <property type="component" value="Unassembled WGS sequence"/>
</dbReference>
<dbReference type="PROSITE" id="PS50004">
    <property type="entry name" value="C2"/>
    <property type="match status" value="1"/>
</dbReference>
<dbReference type="OrthoDB" id="2162691at2759"/>
<gene>
    <name evidence="11" type="ORF">ACA1_215640</name>
</gene>
<dbReference type="RefSeq" id="XP_004337106.1">
    <property type="nucleotide sequence ID" value="XM_004337058.1"/>
</dbReference>
<proteinExistence type="inferred from homology"/>
<keyword evidence="4" id="KW-0268">Exocytosis</keyword>
<dbReference type="InterPro" id="IPR004182">
    <property type="entry name" value="GRAM"/>
</dbReference>
<evidence type="ECO:0000259" key="10">
    <source>
        <dbReference type="PROSITE" id="PS51259"/>
    </source>
</evidence>
<sequence>MEGLHMPSMEGVKMTLKKHQCQVIKALQHAESNVESMVSNAELPFTSLIKSSVLPSHSSKMKKISPADSKVIIIDQGRRRNFAAKLQEARQRQSTKSLDMHAARQETKKEPVVSPKPKAAAKKVESEPESEEDGDDDDDDDLPEVQVMSLDFTEDLFGADKLSKDDIDWVYKEAAASLLLPVSEHRVGQLHDEMRDEILLSECEILRDAFDKDSRNHRRLAQGSIESNNNLLHRLGDTLTSLESKPHFTRDDFPDADGFETWKKQQREKLKSMISTLTQLPDYAGRLHIRVHGARDLPGAGIVTKKDKCKTSEVRSLSPTWDEEFKVELTQPFEAVEASVWNKVKLALDQCFGVALVPYQDLELQLPWEDWFPLLPPDEKKLRSRKQAGGEVNLALHLIHNKRPLMGSNHSYTTGPEWERWERRRARNRDDLPLHYEGYMVLLRTLVQLENPSLASTLSLTHFPVSEQSAWLLEEFAERHLIPPFYTKLAYLSIITKVFEVRKEYLTHVITTLRTLMELQRSDVWFTTTTQERDLFYATVRDLREEVRQVLLQYHRKLNNFVMWAEEETKKSAQRHISPAQLQKLQVESAVEALTDLLSILLDLLRLIPPIPDKYATASKAGQSSDEVALVSPRKSSTTAAMKSSGNSKGTKAAGPKPTLKQEIAEWIEEGINIRFGKFQARLLRVAEIKLKRRAKAEEEDDEGSGETKEGVIADICDHIVSSLNKDERYYQQPFLKLGGVDVVERALFLYYPHIKVAVTEWLQGGTEDPPLTDRTFDVYFALRKLHQLMSQYDRQEKQQLLDIDKLFLPFVDKYLTQCREKLKEWSQTAFKNDDWMPIDSEEEDDELRILHSASVISLFSAMRQAVQFLLLLNLNLFPSLLHFTKTVGEVVDYYLSKLEKSVASTVIIPAALPDDDVQKDEKADKRKSESAKRSSKRQTNNKLGKVAAALRTKPAGFDAEDVSKLPTTVNQELCIKINNVETIVKQLAGLMKDLHAKLTTKEDKAELARIFGGIFSAVELRYNQIIAIITSHEKRIKEIEKQERKDRKDSKDKSQALLVSQPSEQLLSLAEERVEYFFQYLNSEVGVLSDHLYFDAFSILLAHVWTVIVKDFEELLLPVSAETDRYGPRNRPRIAKMLEYIVTQLLFEFFEADGDGLEREYLESTTVLLRRAIALYELETSVLKSIYRGIEKKHETEQTKDDLKADPLEEWHVLCILTARPGDKEAQEFVTAKRASARNQTIRRFFKLSKNDQLIAEFECNNADKIRGRLYLSTSSLCFEPLVDARKLIISIQQITFVARNKHVSFPDAIQITADKEDYAFWSFASNRSEECYEMLIAQARLLGNTAIVPYEEISAADDVSRIQIAHHPISPRNIVSPRRRERTKTITNSKHQSEKEEELLSLFNLPDDETLMQQYGCVLKSKASSGPGRLLIFRSHFCFLPSVGSSLVNVPAAEVKSVTKKRTAILLPNALSVSTNAGAKYAFHSLLKRNEAYSIMREQMEQATEETRQRGGKTKKK</sequence>
<dbReference type="InterPro" id="IPR011993">
    <property type="entry name" value="PH-like_dom_sf"/>
</dbReference>
<dbReference type="Pfam" id="PF00168">
    <property type="entry name" value="C2"/>
    <property type="match status" value="1"/>
</dbReference>
<reference evidence="11 12" key="1">
    <citation type="journal article" date="2013" name="Genome Biol.">
        <title>Genome of Acanthamoeba castellanii highlights extensive lateral gene transfer and early evolution of tyrosine kinase signaling.</title>
        <authorList>
            <person name="Clarke M."/>
            <person name="Lohan A.J."/>
            <person name="Liu B."/>
            <person name="Lagkouvardos I."/>
            <person name="Roy S."/>
            <person name="Zafar N."/>
            <person name="Bertelli C."/>
            <person name="Schilde C."/>
            <person name="Kianianmomeni A."/>
            <person name="Burglin T.R."/>
            <person name="Frech C."/>
            <person name="Turcotte B."/>
            <person name="Kopec K.O."/>
            <person name="Synnott J.M."/>
            <person name="Choo C."/>
            <person name="Paponov I."/>
            <person name="Finkler A."/>
            <person name="Soon Heng Tan C."/>
            <person name="Hutchins A.P."/>
            <person name="Weinmeier T."/>
            <person name="Rattei T."/>
            <person name="Chu J.S."/>
            <person name="Gimenez G."/>
            <person name="Irimia M."/>
            <person name="Rigden D.J."/>
            <person name="Fitzpatrick D.A."/>
            <person name="Lorenzo-Morales J."/>
            <person name="Bateman A."/>
            <person name="Chiu C.H."/>
            <person name="Tang P."/>
            <person name="Hegemann P."/>
            <person name="Fromm H."/>
            <person name="Raoult D."/>
            <person name="Greub G."/>
            <person name="Miranda-Saavedra D."/>
            <person name="Chen N."/>
            <person name="Nash P."/>
            <person name="Ginger M.L."/>
            <person name="Horn M."/>
            <person name="Schaap P."/>
            <person name="Caler L."/>
            <person name="Loftus B."/>
        </authorList>
    </citation>
    <scope>NUCLEOTIDE SEQUENCE [LARGE SCALE GENOMIC DNA]</scope>
    <source>
        <strain evidence="11 12">Neff</strain>
    </source>
</reference>
<dbReference type="Pfam" id="PF02893">
    <property type="entry name" value="GRAM"/>
    <property type="match status" value="2"/>
</dbReference>
<dbReference type="InterPro" id="IPR014772">
    <property type="entry name" value="Munc13_dom-2"/>
</dbReference>
<dbReference type="Gene3D" id="2.60.40.150">
    <property type="entry name" value="C2 domain"/>
    <property type="match status" value="1"/>
</dbReference>
<evidence type="ECO:0000313" key="12">
    <source>
        <dbReference type="Proteomes" id="UP000011083"/>
    </source>
</evidence>
<keyword evidence="12" id="KW-1185">Reference proteome</keyword>
<dbReference type="PROSITE" id="PS51258">
    <property type="entry name" value="MHD1"/>
    <property type="match status" value="1"/>
</dbReference>
<evidence type="ECO:0000256" key="4">
    <source>
        <dbReference type="ARBA" id="ARBA00022483"/>
    </source>
</evidence>
<evidence type="ECO:0000259" key="8">
    <source>
        <dbReference type="PROSITE" id="PS50004"/>
    </source>
</evidence>
<feature type="domain" description="MHD1" evidence="9">
    <location>
        <begin position="777"/>
        <end position="903"/>
    </location>
</feature>